<gene>
    <name evidence="1" type="ORF">M0M44_11065</name>
</gene>
<reference evidence="1 2" key="1">
    <citation type="submission" date="2022-04" db="EMBL/GenBank/DDBJ databases">
        <authorList>
            <person name="Ra J.-S."/>
            <person name="Kim S.-B."/>
        </authorList>
    </citation>
    <scope>NUCLEOTIDE SEQUENCE [LARGE SCALE GENOMIC DNA]</scope>
    <source>
        <strain evidence="1 2">MMS21-Er5</strain>
    </source>
</reference>
<organism evidence="1 2">
    <name type="scientific">Flavobacterium humidisoli</name>
    <dbReference type="NCBI Taxonomy" id="2937442"/>
    <lineage>
        <taxon>Bacteria</taxon>
        <taxon>Pseudomonadati</taxon>
        <taxon>Bacteroidota</taxon>
        <taxon>Flavobacteriia</taxon>
        <taxon>Flavobacteriales</taxon>
        <taxon>Flavobacteriaceae</taxon>
        <taxon>Flavobacterium</taxon>
    </lineage>
</organism>
<dbReference type="RefSeq" id="WP_248729804.1">
    <property type="nucleotide sequence ID" value="NZ_CP096829.1"/>
</dbReference>
<sequence length="55" mass="6450">MKSDYGEMLRRFELKLSGIDDENKDMEELLKTGVENLMKLNEYYETATGLNQEIC</sequence>
<dbReference type="EMBL" id="CP096829">
    <property type="protein sequence ID" value="UPZ17866.1"/>
    <property type="molecule type" value="Genomic_DNA"/>
</dbReference>
<proteinExistence type="predicted"/>
<name>A0ABY4M1H7_9FLAO</name>
<evidence type="ECO:0000313" key="1">
    <source>
        <dbReference type="EMBL" id="UPZ17866.1"/>
    </source>
</evidence>
<dbReference type="Proteomes" id="UP000829998">
    <property type="component" value="Chromosome"/>
</dbReference>
<keyword evidence="2" id="KW-1185">Reference proteome</keyword>
<protein>
    <submittedName>
        <fullName evidence="1">Uncharacterized protein</fullName>
    </submittedName>
</protein>
<accession>A0ABY4M1H7</accession>
<evidence type="ECO:0000313" key="2">
    <source>
        <dbReference type="Proteomes" id="UP000829998"/>
    </source>
</evidence>